<dbReference type="PRINTS" id="PR00118">
    <property type="entry name" value="BLACTAMASEA"/>
</dbReference>
<keyword evidence="9" id="KW-1185">Reference proteome</keyword>
<organism evidence="8 9">
    <name type="scientific">Frankia canadensis</name>
    <dbReference type="NCBI Taxonomy" id="1836972"/>
    <lineage>
        <taxon>Bacteria</taxon>
        <taxon>Bacillati</taxon>
        <taxon>Actinomycetota</taxon>
        <taxon>Actinomycetes</taxon>
        <taxon>Frankiales</taxon>
        <taxon>Frankiaceae</taxon>
        <taxon>Frankia</taxon>
    </lineage>
</organism>
<dbReference type="InterPro" id="IPR000871">
    <property type="entry name" value="Beta-lactam_class-A"/>
</dbReference>
<dbReference type="OrthoDB" id="9784149at2"/>
<sequence length="308" mass="32312">MSHLERRQLLAASFASLAGLLVDACSTGSAGVSSPRRPATPTPRDVADDAPLVDLERRYGARLGVFAIDTASGRSVRHRENESFALCSTFKTYAVAAVLRAHPLRGGDLSRTIHFSAADIVANSPVTSTRVATGMTVAELCDAAITHSDNTAGNQLLKLLGGPAAITRFARSLGDQSTRLDRWEPDLNSATRGDPRDTTTPLAIATGYRALLLGDALPAPERAQLKTWLIANTTGTTRLRAGLPSSWTTGDKTGAGRFATLNDVAITWPDAGGPLVMAVLSDRPEETATAADSLLAETARAVVTALKG</sequence>
<feature type="region of interest" description="Disordered" evidence="6">
    <location>
        <begin position="28"/>
        <end position="49"/>
    </location>
</feature>
<accession>A0A2I2KKI0</accession>
<dbReference type="EC" id="3.5.2.6" evidence="2 5"/>
<dbReference type="SUPFAM" id="SSF56601">
    <property type="entry name" value="beta-lactamase/transpeptidase-like"/>
    <property type="match status" value="1"/>
</dbReference>
<dbReference type="EMBL" id="FZMO01000034">
    <property type="protein sequence ID" value="SNQ46165.1"/>
    <property type="molecule type" value="Genomic_DNA"/>
</dbReference>
<keyword evidence="3 5" id="KW-0378">Hydrolase</keyword>
<proteinExistence type="inferred from homology"/>
<evidence type="ECO:0000256" key="3">
    <source>
        <dbReference type="ARBA" id="ARBA00022801"/>
    </source>
</evidence>
<evidence type="ECO:0000256" key="2">
    <source>
        <dbReference type="ARBA" id="ARBA00012865"/>
    </source>
</evidence>
<dbReference type="GO" id="GO:0030655">
    <property type="term" value="P:beta-lactam antibiotic catabolic process"/>
    <property type="evidence" value="ECO:0007669"/>
    <property type="project" value="InterPro"/>
</dbReference>
<dbReference type="InterPro" id="IPR012338">
    <property type="entry name" value="Beta-lactam/transpept-like"/>
</dbReference>
<dbReference type="Gene3D" id="3.40.710.10">
    <property type="entry name" value="DD-peptidase/beta-lactamase superfamily"/>
    <property type="match status" value="1"/>
</dbReference>
<dbReference type="Pfam" id="PF13354">
    <property type="entry name" value="Beta-lactamase2"/>
    <property type="match status" value="1"/>
</dbReference>
<dbReference type="PANTHER" id="PTHR35333:SF3">
    <property type="entry name" value="BETA-LACTAMASE-TYPE TRANSPEPTIDASE FOLD CONTAINING PROTEIN"/>
    <property type="match status" value="1"/>
</dbReference>
<feature type="domain" description="Beta-lactamase class A catalytic" evidence="7">
    <location>
        <begin position="64"/>
        <end position="280"/>
    </location>
</feature>
<evidence type="ECO:0000256" key="1">
    <source>
        <dbReference type="ARBA" id="ARBA00009009"/>
    </source>
</evidence>
<keyword evidence="4 5" id="KW-0046">Antibiotic resistance</keyword>
<gene>
    <name evidence="8" type="primary">bla</name>
    <name evidence="8" type="ORF">FRACA_1290018</name>
</gene>
<dbReference type="PANTHER" id="PTHR35333">
    <property type="entry name" value="BETA-LACTAMASE"/>
    <property type="match status" value="1"/>
</dbReference>
<dbReference type="Proteomes" id="UP000234331">
    <property type="component" value="Unassembled WGS sequence"/>
</dbReference>
<feature type="compositionally biased region" description="Low complexity" evidence="6">
    <location>
        <begin position="35"/>
        <end position="44"/>
    </location>
</feature>
<name>A0A2I2KKI0_9ACTN</name>
<evidence type="ECO:0000259" key="7">
    <source>
        <dbReference type="Pfam" id="PF13354"/>
    </source>
</evidence>
<comment type="similarity">
    <text evidence="1 5">Belongs to the class-A beta-lactamase family.</text>
</comment>
<dbReference type="InterPro" id="IPR023650">
    <property type="entry name" value="Beta-lactam_class-A_AS"/>
</dbReference>
<dbReference type="InterPro" id="IPR045155">
    <property type="entry name" value="Beta-lactam_cat"/>
</dbReference>
<dbReference type="AlphaFoldDB" id="A0A2I2KKI0"/>
<evidence type="ECO:0000256" key="5">
    <source>
        <dbReference type="RuleBase" id="RU361140"/>
    </source>
</evidence>
<comment type="catalytic activity">
    <reaction evidence="5">
        <text>a beta-lactam + H2O = a substituted beta-amino acid</text>
        <dbReference type="Rhea" id="RHEA:20401"/>
        <dbReference type="ChEBI" id="CHEBI:15377"/>
        <dbReference type="ChEBI" id="CHEBI:35627"/>
        <dbReference type="ChEBI" id="CHEBI:140347"/>
        <dbReference type="EC" id="3.5.2.6"/>
    </reaction>
</comment>
<evidence type="ECO:0000313" key="9">
    <source>
        <dbReference type="Proteomes" id="UP000234331"/>
    </source>
</evidence>
<dbReference type="NCBIfam" id="NF033103">
    <property type="entry name" value="bla_class_A"/>
    <property type="match status" value="1"/>
</dbReference>
<evidence type="ECO:0000256" key="4">
    <source>
        <dbReference type="ARBA" id="ARBA00023251"/>
    </source>
</evidence>
<reference evidence="8 9" key="1">
    <citation type="submission" date="2017-06" db="EMBL/GenBank/DDBJ databases">
        <authorList>
            <person name="Kim H.J."/>
            <person name="Triplett B.A."/>
        </authorList>
    </citation>
    <scope>NUCLEOTIDE SEQUENCE [LARGE SCALE GENOMIC DNA]</scope>
    <source>
        <strain evidence="8">FRACA_ARgP5</strain>
    </source>
</reference>
<dbReference type="PROSITE" id="PS00146">
    <property type="entry name" value="BETA_LACTAMASE_A"/>
    <property type="match status" value="1"/>
</dbReference>
<dbReference type="GO" id="GO:0046677">
    <property type="term" value="P:response to antibiotic"/>
    <property type="evidence" value="ECO:0007669"/>
    <property type="project" value="UniProtKB-UniRule"/>
</dbReference>
<evidence type="ECO:0000313" key="8">
    <source>
        <dbReference type="EMBL" id="SNQ46165.1"/>
    </source>
</evidence>
<dbReference type="GO" id="GO:0008800">
    <property type="term" value="F:beta-lactamase activity"/>
    <property type="evidence" value="ECO:0007669"/>
    <property type="project" value="UniProtKB-UniRule"/>
</dbReference>
<evidence type="ECO:0000256" key="6">
    <source>
        <dbReference type="SAM" id="MobiDB-lite"/>
    </source>
</evidence>
<protein>
    <recommendedName>
        <fullName evidence="2 5">Beta-lactamase</fullName>
        <ecNumber evidence="2 5">3.5.2.6</ecNumber>
    </recommendedName>
</protein>